<protein>
    <submittedName>
        <fullName evidence="1">Uncharacterized protein</fullName>
    </submittedName>
</protein>
<organism evidence="1 2">
    <name type="scientific">Neophaeococcomyces mojaviensis</name>
    <dbReference type="NCBI Taxonomy" id="3383035"/>
    <lineage>
        <taxon>Eukaryota</taxon>
        <taxon>Fungi</taxon>
        <taxon>Dikarya</taxon>
        <taxon>Ascomycota</taxon>
        <taxon>Pezizomycotina</taxon>
        <taxon>Eurotiomycetes</taxon>
        <taxon>Chaetothyriomycetidae</taxon>
        <taxon>Chaetothyriales</taxon>
        <taxon>Chaetothyriales incertae sedis</taxon>
        <taxon>Neophaeococcomyces</taxon>
    </lineage>
</organism>
<dbReference type="Proteomes" id="UP001172386">
    <property type="component" value="Unassembled WGS sequence"/>
</dbReference>
<reference evidence="1" key="1">
    <citation type="submission" date="2022-10" db="EMBL/GenBank/DDBJ databases">
        <title>Culturing micro-colonial fungi from biological soil crusts in the Mojave desert and describing Neophaeococcomyces mojavensis, and introducing the new genera and species Taxawa tesnikishii.</title>
        <authorList>
            <person name="Kurbessoian T."/>
            <person name="Stajich J.E."/>
        </authorList>
    </citation>
    <scope>NUCLEOTIDE SEQUENCE</scope>
    <source>
        <strain evidence="1">JES_112</strain>
    </source>
</reference>
<evidence type="ECO:0000313" key="1">
    <source>
        <dbReference type="EMBL" id="KAJ9659221.1"/>
    </source>
</evidence>
<comment type="caution">
    <text evidence="1">The sequence shown here is derived from an EMBL/GenBank/DDBJ whole genome shotgun (WGS) entry which is preliminary data.</text>
</comment>
<evidence type="ECO:0000313" key="2">
    <source>
        <dbReference type="Proteomes" id="UP001172386"/>
    </source>
</evidence>
<accession>A0ACC3AC28</accession>
<name>A0ACC3AC28_9EURO</name>
<sequence length="534" mass="58486">MLIPEIARRALAGVLSATAVVNSTQICAPSAIPYPEIPGIQILDFKAVEVVDYSASVQGIWDSPQTNLTGLSFCNVTLTYTHPGQGDVINLQTWLPLKAWNGRFQGISGGGWITGWTNTLGLRVHQGYAASVTDGGHSDTDILAEGWALFKNGSVNTPLLEDFSYVALHELAVIGKMITKSYYGKPPSYSYWNGCSTGGRQGNVFAQRFPEDFDGIVAAAPAINWATFIVSEYWPQVVMNILRVYPELCEFNAITAAVVEACDGLDGVADGIVSAPGLCEFDPHSLVGTSYQCDGVNRTITKEAAIIAEQTWKGPFSPDGVNRRWYGLNKDASLWLLPGTKCEVDSTGRRSCTGLPFWVAEEWIRLFVINNATYDLTTLNYEQYDALFDESVRKFDQVISTANPDLSGFRARGGKMITWHGLSDPAIPTNGSAHYYQQVLQKDPKASDFFRYFEVPGTDHCGQGTGPYPRGVLDSLIAWVEKGQAPQTLRGEFINATTGQVEMRRDICQWPLVAKYIGGDFTQASSFVCSEGFF</sequence>
<gene>
    <name evidence="1" type="ORF">H2198_003225</name>
</gene>
<dbReference type="EMBL" id="JAPDRQ010000042">
    <property type="protein sequence ID" value="KAJ9659221.1"/>
    <property type="molecule type" value="Genomic_DNA"/>
</dbReference>
<keyword evidence="2" id="KW-1185">Reference proteome</keyword>
<proteinExistence type="predicted"/>